<proteinExistence type="predicted"/>
<name>A0ACC1IUV3_9FUNG</name>
<evidence type="ECO:0000313" key="1">
    <source>
        <dbReference type="EMBL" id="KAJ1901350.1"/>
    </source>
</evidence>
<sequence length="666" mass="75524">MRRRRAKLGAWDSCFSDLRAFHILLRQQEANTACTADQRTLTQEMIVDIIEDMRWLGLRVGATETAALTYAYGFLGRYTDAVGVWRDSVAQVYGIGGEAGGRVRHLFSQTHVYGLRAAVALRNAQVVREVYDGSIRGMDMSRSELVDRAQQQNNILTFFWCVFPGHSDRKRQSRSRVSPEHTSTGGSDSGADRGWDPARLGSQFFEQLHYDVQKWTDSSDRKLNSRVAQYSIRALFAEGHRQRALKSYMAIAFPQNSAFNNNAVETVMAPEILCEVVGGLCRHFMVDKALDVLRGAESQYRGVYAWNTYFDGLANSLRHKRTRNQTANTADPLESLRQAIFLMEQLDGIKPDVVTMSIWLRAHFRLGNWTGAYECFREHYRSMSKDTVCWDILIRGLLETDSREAHVLGWQMVDELTRRPSPGADARLVETILLHAFPRFSRHTDAGSGGSKDAVVGGDLMDRVLGWVESNISFDRKTTYAIIIGTLLRTGQIDSALEMHQTMCERNFWPTKSINCMVVQALALHKSRQHGGAQLNNTVAKIMHEFIETRVPKWHIPAVHLPLIKSAVLERRYGDMWGIIGKHYPVVAGLPFPDANIYRAALEATRMHCDWMQHRLVLDKLHNHLGLIRGDCSDSSDGGSAGVDGIRQRDYKRMADVYCHYKNQHQ</sequence>
<dbReference type="EMBL" id="JANBPG010000031">
    <property type="protein sequence ID" value="KAJ1901350.1"/>
    <property type="molecule type" value="Genomic_DNA"/>
</dbReference>
<reference evidence="1" key="1">
    <citation type="submission" date="2022-07" db="EMBL/GenBank/DDBJ databases">
        <title>Phylogenomic reconstructions and comparative analyses of Kickxellomycotina fungi.</title>
        <authorList>
            <person name="Reynolds N.K."/>
            <person name="Stajich J.E."/>
            <person name="Barry K."/>
            <person name="Grigoriev I.V."/>
            <person name="Crous P."/>
            <person name="Smith M.E."/>
        </authorList>
    </citation>
    <scope>NUCLEOTIDE SEQUENCE</scope>
    <source>
        <strain evidence="1">Benny 63K</strain>
    </source>
</reference>
<dbReference type="Proteomes" id="UP001150581">
    <property type="component" value="Unassembled WGS sequence"/>
</dbReference>
<evidence type="ECO:0000313" key="2">
    <source>
        <dbReference type="Proteomes" id="UP001150581"/>
    </source>
</evidence>
<accession>A0ACC1IUV3</accession>
<gene>
    <name evidence="1" type="ORF">LPJ66_000844</name>
</gene>
<keyword evidence="2" id="KW-1185">Reference proteome</keyword>
<protein>
    <submittedName>
        <fullName evidence="1">Uncharacterized protein</fullName>
    </submittedName>
</protein>
<organism evidence="1 2">
    <name type="scientific">Kickxella alabastrina</name>
    <dbReference type="NCBI Taxonomy" id="61397"/>
    <lineage>
        <taxon>Eukaryota</taxon>
        <taxon>Fungi</taxon>
        <taxon>Fungi incertae sedis</taxon>
        <taxon>Zoopagomycota</taxon>
        <taxon>Kickxellomycotina</taxon>
        <taxon>Kickxellomycetes</taxon>
        <taxon>Kickxellales</taxon>
        <taxon>Kickxellaceae</taxon>
        <taxon>Kickxella</taxon>
    </lineage>
</organism>
<comment type="caution">
    <text evidence="1">The sequence shown here is derived from an EMBL/GenBank/DDBJ whole genome shotgun (WGS) entry which is preliminary data.</text>
</comment>